<dbReference type="EMBL" id="CP001115">
    <property type="protein sequence ID" value="ACO47550.1"/>
    <property type="molecule type" value="Genomic_DNA"/>
</dbReference>
<gene>
    <name evidence="1" type="ordered locus">Deide_1p01170</name>
</gene>
<dbReference type="Pfam" id="PF13602">
    <property type="entry name" value="ADH_zinc_N_2"/>
    <property type="match status" value="1"/>
</dbReference>
<dbReference type="OrthoDB" id="9792162at2"/>
<proteinExistence type="predicted"/>
<keyword evidence="1" id="KW-0614">Plasmid</keyword>
<dbReference type="KEGG" id="ddr:Deide_1p01170"/>
<dbReference type="Proteomes" id="UP000002208">
    <property type="component" value="Plasmid 1"/>
</dbReference>
<geneLocation type="plasmid" evidence="2">
    <name>pDeide1</name>
</geneLocation>
<accession>C1D2B1</accession>
<name>C1D2B1_DEIDV</name>
<evidence type="ECO:0000313" key="2">
    <source>
        <dbReference type="Proteomes" id="UP000002208"/>
    </source>
</evidence>
<protein>
    <submittedName>
        <fullName evidence="1">Uncharacterized protein</fullName>
    </submittedName>
</protein>
<evidence type="ECO:0000313" key="1">
    <source>
        <dbReference type="EMBL" id="ACO47550.1"/>
    </source>
</evidence>
<dbReference type="HOGENOM" id="CLU_145204_1_0_0"/>
<dbReference type="RefSeq" id="WP_012694673.1">
    <property type="nucleotide sequence ID" value="NC_012527.1"/>
</dbReference>
<organism evidence="1 2">
    <name type="scientific">Deinococcus deserti (strain DSM 17065 / CIP 109153 / LMG 22923 / VCD115)</name>
    <dbReference type="NCBI Taxonomy" id="546414"/>
    <lineage>
        <taxon>Bacteria</taxon>
        <taxon>Thermotogati</taxon>
        <taxon>Deinococcota</taxon>
        <taxon>Deinococci</taxon>
        <taxon>Deinococcales</taxon>
        <taxon>Deinococcaceae</taxon>
        <taxon>Deinococcus</taxon>
    </lineage>
</organism>
<dbReference type="AlphaFoldDB" id="C1D2B1"/>
<sequence length="72" mass="8196">MPGKSLTLKGYLYTEIISDDVFLQRAKDFISEGLRLGQLKPVVSKVFKLDDIQEAHRYLESNEQIGKIVVNV</sequence>
<keyword evidence="2" id="KW-1185">Reference proteome</keyword>
<reference evidence="1 2" key="1">
    <citation type="journal article" date="2009" name="PLoS Genet.">
        <title>Alliance of proteomics and genomics to unravel the specificities of Sahara bacterium Deinococcus deserti.</title>
        <authorList>
            <person name="de Groot A."/>
            <person name="Dulermo R."/>
            <person name="Ortet P."/>
            <person name="Blanchard L."/>
            <person name="Guerin P."/>
            <person name="Fernandez B."/>
            <person name="Vacherie B."/>
            <person name="Dossat C."/>
            <person name="Jolivet E."/>
            <person name="Siguier P."/>
            <person name="Chandler M."/>
            <person name="Barakat M."/>
            <person name="Dedieu A."/>
            <person name="Barbe V."/>
            <person name="Heulin T."/>
            <person name="Sommer S."/>
            <person name="Achouak W."/>
            <person name="Armengaud J."/>
        </authorList>
    </citation>
    <scope>NUCLEOTIDE SEQUENCE [LARGE SCALE GENOMIC DNA]</scope>
    <source>
        <strain evidence="2">DSM 17065 / CIP 109153 / LMG 22923 / VCD115</strain>
        <plasmid evidence="2">pDeide1</plasmid>
    </source>
</reference>
<dbReference type="Gene3D" id="3.90.180.10">
    <property type="entry name" value="Medium-chain alcohol dehydrogenases, catalytic domain"/>
    <property type="match status" value="1"/>
</dbReference>